<accession>A0A5C8PSJ5</accession>
<dbReference type="Proteomes" id="UP000321638">
    <property type="component" value="Unassembled WGS sequence"/>
</dbReference>
<dbReference type="AlphaFoldDB" id="A0A5C8PSJ5"/>
<dbReference type="OrthoDB" id="8455229at2"/>
<protein>
    <submittedName>
        <fullName evidence="1">Uncharacterized protein</fullName>
    </submittedName>
</protein>
<dbReference type="RefSeq" id="WP_147846528.1">
    <property type="nucleotide sequence ID" value="NZ_VDUZ01000007.1"/>
</dbReference>
<comment type="caution">
    <text evidence="1">The sequence shown here is derived from an EMBL/GenBank/DDBJ whole genome shotgun (WGS) entry which is preliminary data.</text>
</comment>
<proteinExistence type="predicted"/>
<gene>
    <name evidence="1" type="ORF">FHP25_08710</name>
</gene>
<keyword evidence="2" id="KW-1185">Reference proteome</keyword>
<reference evidence="1 2" key="1">
    <citation type="submission" date="2019-06" db="EMBL/GenBank/DDBJ databases">
        <title>New taxonomy in bacterial strain CC-CFT640, isolated from vineyard.</title>
        <authorList>
            <person name="Lin S.-Y."/>
            <person name="Tsai C.-F."/>
            <person name="Young C.-C."/>
        </authorList>
    </citation>
    <scope>NUCLEOTIDE SEQUENCE [LARGE SCALE GENOMIC DNA]</scope>
    <source>
        <strain evidence="1 2">CC-CFT640</strain>
    </source>
</reference>
<evidence type="ECO:0000313" key="2">
    <source>
        <dbReference type="Proteomes" id="UP000321638"/>
    </source>
</evidence>
<dbReference type="EMBL" id="VDUZ01000007">
    <property type="protein sequence ID" value="TXL78259.1"/>
    <property type="molecule type" value="Genomic_DNA"/>
</dbReference>
<evidence type="ECO:0000313" key="1">
    <source>
        <dbReference type="EMBL" id="TXL78259.1"/>
    </source>
</evidence>
<name>A0A5C8PSJ5_9HYPH</name>
<organism evidence="1 2">
    <name type="scientific">Vineibacter terrae</name>
    <dbReference type="NCBI Taxonomy" id="2586908"/>
    <lineage>
        <taxon>Bacteria</taxon>
        <taxon>Pseudomonadati</taxon>
        <taxon>Pseudomonadota</taxon>
        <taxon>Alphaproteobacteria</taxon>
        <taxon>Hyphomicrobiales</taxon>
        <taxon>Vineibacter</taxon>
    </lineage>
</organism>
<sequence length="99" mass="11533">MHPDTRHHASRLDEEFQCDVLEIRYDVTKMAGYVFMADDTYCNADGVIDFFVRLDPAVRYIYTFMGDNEDTYYVKLAGSAWASYRPPHRLTRLSTVPGR</sequence>